<evidence type="ECO:0000256" key="9">
    <source>
        <dbReference type="SAM" id="MobiDB-lite"/>
    </source>
</evidence>
<dbReference type="InterPro" id="IPR010369">
    <property type="entry name" value="SOK"/>
</dbReference>
<dbReference type="RefSeq" id="XP_016434645.1">
    <property type="nucleotide sequence ID" value="XM_016579159.1"/>
</dbReference>
<reference evidence="11" key="1">
    <citation type="submission" date="2025-08" db="UniProtKB">
        <authorList>
            <consortium name="RefSeq"/>
        </authorList>
    </citation>
    <scope>IDENTIFICATION</scope>
</reference>
<evidence type="ECO:0000256" key="4">
    <source>
        <dbReference type="ARBA" id="ARBA00022618"/>
    </source>
</evidence>
<dbReference type="PaxDb" id="4097-A0A1S3X3S9"/>
<dbReference type="GO" id="GO:0090708">
    <property type="term" value="P:specification of plant organ axis polarity"/>
    <property type="evidence" value="ECO:0007669"/>
    <property type="project" value="UniProtKB-ARBA"/>
</dbReference>
<comment type="subcellular location">
    <subcellularLocation>
        <location evidence="1">Cell membrane</location>
        <topology evidence="1">Peripheral membrane protein</topology>
        <orientation evidence="1">Cytoplasmic side</orientation>
    </subcellularLocation>
</comment>
<evidence type="ECO:0000256" key="1">
    <source>
        <dbReference type="ARBA" id="ARBA00004413"/>
    </source>
</evidence>
<evidence type="ECO:0000256" key="6">
    <source>
        <dbReference type="ARBA" id="ARBA00023306"/>
    </source>
</evidence>
<feature type="compositionally biased region" description="Basic and acidic residues" evidence="9">
    <location>
        <begin position="258"/>
        <end position="280"/>
    </location>
</feature>
<keyword evidence="6" id="KW-0131">Cell cycle</keyword>
<dbReference type="InterPro" id="IPR048351">
    <property type="entry name" value="SOK_DIX"/>
</dbReference>
<dbReference type="OMA" id="CQAGNEN"/>
<dbReference type="InterPro" id="IPR021182">
    <property type="entry name" value="SOK_magnoliopsida"/>
</dbReference>
<keyword evidence="4" id="KW-0132">Cell division</keyword>
<dbReference type="PANTHER" id="PTHR31083">
    <property type="entry name" value="UPSTREAM OF FLC PROTEIN (DUF966)"/>
    <property type="match status" value="1"/>
</dbReference>
<keyword evidence="2" id="KW-0217">Developmental protein</keyword>
<protein>
    <submittedName>
        <fullName evidence="11">Protein UPSTREAM OF FLC isoform X1</fullName>
    </submittedName>
</protein>
<dbReference type="PANTHER" id="PTHR31083:SF4">
    <property type="entry name" value="PROTEIN SOSEKI 4-RELATED"/>
    <property type="match status" value="1"/>
</dbReference>
<dbReference type="OrthoDB" id="1280899at2759"/>
<feature type="domain" description="SOSEKI DIX-like" evidence="10">
    <location>
        <begin position="106"/>
        <end position="163"/>
    </location>
</feature>
<dbReference type="GO" id="GO:0051302">
    <property type="term" value="P:regulation of cell division"/>
    <property type="evidence" value="ECO:0007669"/>
    <property type="project" value="UniProtKB-ARBA"/>
</dbReference>
<dbReference type="GO" id="GO:0005886">
    <property type="term" value="C:plasma membrane"/>
    <property type="evidence" value="ECO:0007669"/>
    <property type="project" value="UniProtKB-SubCell"/>
</dbReference>
<keyword evidence="5" id="KW-0472">Membrane</keyword>
<name>A0A1S3X3S9_TOBAC</name>
<comment type="similarity">
    <text evidence="7">Belongs to the SOSEKI family.</text>
</comment>
<dbReference type="STRING" id="4097.A0A1S3X3S9"/>
<feature type="domain" description="SOSEKI DIX-like" evidence="10">
    <location>
        <begin position="44"/>
        <end position="75"/>
    </location>
</feature>
<gene>
    <name evidence="11" type="primary">LOC107761006</name>
</gene>
<dbReference type="AlphaFoldDB" id="A0A1S3X3S9"/>
<keyword evidence="3" id="KW-1003">Cell membrane</keyword>
<evidence type="ECO:0000259" key="10">
    <source>
        <dbReference type="Pfam" id="PF06136"/>
    </source>
</evidence>
<evidence type="ECO:0000256" key="5">
    <source>
        <dbReference type="ARBA" id="ARBA00023136"/>
    </source>
</evidence>
<evidence type="ECO:0000256" key="8">
    <source>
        <dbReference type="ARBA" id="ARBA00046534"/>
    </source>
</evidence>
<evidence type="ECO:0000313" key="11">
    <source>
        <dbReference type="RefSeq" id="XP_016434645.1"/>
    </source>
</evidence>
<dbReference type="GO" id="GO:0051301">
    <property type="term" value="P:cell division"/>
    <property type="evidence" value="ECO:0007669"/>
    <property type="project" value="UniProtKB-KW"/>
</dbReference>
<dbReference type="GO" id="GO:2000067">
    <property type="term" value="P:regulation of root morphogenesis"/>
    <property type="evidence" value="ECO:0007669"/>
    <property type="project" value="UniProtKB-ARBA"/>
</dbReference>
<dbReference type="Pfam" id="PF06136">
    <property type="entry name" value="SOK"/>
    <property type="match status" value="2"/>
</dbReference>
<evidence type="ECO:0000256" key="3">
    <source>
        <dbReference type="ARBA" id="ARBA00022475"/>
    </source>
</evidence>
<feature type="region of interest" description="Disordered" evidence="9">
    <location>
        <begin position="253"/>
        <end position="293"/>
    </location>
</feature>
<sequence>MSVTSRMPELQMHKKWKDREISPERTKVWTEPSNHKLKSDRKLPVVYYISRNGQLEHPHFMEVPLSSPHGLYLRGTNISIPNTIHIACVHMISHVLNLLFWLTFNSDVINRLNCLRGKGMASMYSWSAKRSYRNGFVWQDLTEHDFIYPAQGQEYVLKGSQLLDSTLPSQPDEIACSGLRNPVPEVRKISEDHEFPVIPRRRNQSWTSSDFHEYRVYKAESTGELIGRAASDASTQTDDRRRRRRAMRIVEEEDEELREDRTVEPDVDEKNKKRSIELNRGEISPPQSDSSSETLETLMRADGRVILRPDTISEDPTVNIQSSGKSGKASSMLKQLLSWGSMPSKCGPSYGKENRFSIISQHKSRLPRVRGSNQVEKDVESPIVEYHESEEIIKLEDKEYFSGSLIEVKKEKIPVLKRSASYNVERCTKLELTDKKGEMKASAF</sequence>
<comment type="subunit">
    <text evidence="8">Homodimer. Forms long polymer filaments with other SOKs proteins polymers (e.g. SOK1, SOK2, SOK3 and SOK4) crucial for polar localization and biological activity. Binds to ANGUSTIFOLIA (AN).</text>
</comment>
<accession>A0A1S3X3S9</accession>
<evidence type="ECO:0000256" key="7">
    <source>
        <dbReference type="ARBA" id="ARBA00024211"/>
    </source>
</evidence>
<dbReference type="KEGG" id="nta:107761006"/>
<proteinExistence type="inferred from homology"/>
<organism evidence="11">
    <name type="scientific">Nicotiana tabacum</name>
    <name type="common">Common tobacco</name>
    <dbReference type="NCBI Taxonomy" id="4097"/>
    <lineage>
        <taxon>Eukaryota</taxon>
        <taxon>Viridiplantae</taxon>
        <taxon>Streptophyta</taxon>
        <taxon>Embryophyta</taxon>
        <taxon>Tracheophyta</taxon>
        <taxon>Spermatophyta</taxon>
        <taxon>Magnoliopsida</taxon>
        <taxon>eudicotyledons</taxon>
        <taxon>Gunneridae</taxon>
        <taxon>Pentapetalae</taxon>
        <taxon>asterids</taxon>
        <taxon>lamiids</taxon>
        <taxon>Solanales</taxon>
        <taxon>Solanaceae</taxon>
        <taxon>Nicotianoideae</taxon>
        <taxon>Nicotianeae</taxon>
        <taxon>Nicotiana</taxon>
    </lineage>
</organism>
<dbReference type="GO" id="GO:0051258">
    <property type="term" value="P:protein polymerization"/>
    <property type="evidence" value="ECO:0007669"/>
    <property type="project" value="UniProtKB-ARBA"/>
</dbReference>
<dbReference type="PIRSF" id="PIRSF031043">
    <property type="entry name" value="UCP031043"/>
    <property type="match status" value="1"/>
</dbReference>
<evidence type="ECO:0000256" key="2">
    <source>
        <dbReference type="ARBA" id="ARBA00022473"/>
    </source>
</evidence>